<accession>A0A7K1S6H4</accession>
<dbReference type="Gene3D" id="3.90.1580.10">
    <property type="entry name" value="paralog of FGE (formylglycine-generating enzyme)"/>
    <property type="match status" value="1"/>
</dbReference>
<sequence length="355" mass="38876">MAFISKNGVPDKKPTKNPQKAIALCGGSTCKVPSRAVALRTSLVSTTNREQTTADMVLIKGSSFQMGSAEFPDAKPVHAVTVNSFWMDTHEVTNAQFDAFVKATGYRTVAERPLNPADYPGVPADKLVPGSAVFTPPAHPVSLQNPLQWWQYVPGANWRHPQGPQSNLVGKGNEPVVQVCYEDAAAYARWAGKRLPTEAEWEFAARAGRKNTTYYWGNTLKPAGKWVANIFQGSFPAKNTLDDGYAALAPVKTFPANPNGLYDMDGNVWEWCSDLYRPDYYQKSLSVNPKGPKDSFDPDEPGTVKHVQRGGSFLCSDQYCIRYKAGSRGKGETTSASNNLGFRCVRTAESIPQNL</sequence>
<dbReference type="SUPFAM" id="SSF56436">
    <property type="entry name" value="C-type lectin-like"/>
    <property type="match status" value="1"/>
</dbReference>
<evidence type="ECO:0000313" key="3">
    <source>
        <dbReference type="EMBL" id="MVM29320.1"/>
    </source>
</evidence>
<dbReference type="InterPro" id="IPR005532">
    <property type="entry name" value="SUMF_dom"/>
</dbReference>
<dbReference type="Proteomes" id="UP000436006">
    <property type="component" value="Unassembled WGS sequence"/>
</dbReference>
<dbReference type="EMBL" id="WPIN01000002">
    <property type="protein sequence ID" value="MVM29320.1"/>
    <property type="molecule type" value="Genomic_DNA"/>
</dbReference>
<organism evidence="3 4">
    <name type="scientific">Spirosoma arboris</name>
    <dbReference type="NCBI Taxonomy" id="2682092"/>
    <lineage>
        <taxon>Bacteria</taxon>
        <taxon>Pseudomonadati</taxon>
        <taxon>Bacteroidota</taxon>
        <taxon>Cytophagia</taxon>
        <taxon>Cytophagales</taxon>
        <taxon>Cytophagaceae</taxon>
        <taxon>Spirosoma</taxon>
    </lineage>
</organism>
<feature type="region of interest" description="Disordered" evidence="1">
    <location>
        <begin position="1"/>
        <end position="20"/>
    </location>
</feature>
<evidence type="ECO:0000313" key="4">
    <source>
        <dbReference type="Proteomes" id="UP000436006"/>
    </source>
</evidence>
<dbReference type="Pfam" id="PF03781">
    <property type="entry name" value="FGE-sulfatase"/>
    <property type="match status" value="1"/>
</dbReference>
<dbReference type="PANTHER" id="PTHR23150">
    <property type="entry name" value="SULFATASE MODIFYING FACTOR 1, 2"/>
    <property type="match status" value="1"/>
</dbReference>
<evidence type="ECO:0000259" key="2">
    <source>
        <dbReference type="Pfam" id="PF03781"/>
    </source>
</evidence>
<name>A0A7K1S6H4_9BACT</name>
<proteinExistence type="predicted"/>
<dbReference type="AlphaFoldDB" id="A0A7K1S6H4"/>
<dbReference type="GO" id="GO:0120147">
    <property type="term" value="F:formylglycine-generating oxidase activity"/>
    <property type="evidence" value="ECO:0007669"/>
    <property type="project" value="TreeGrafter"/>
</dbReference>
<dbReference type="PANTHER" id="PTHR23150:SF19">
    <property type="entry name" value="FORMYLGLYCINE-GENERATING ENZYME"/>
    <property type="match status" value="1"/>
</dbReference>
<reference evidence="3 4" key="1">
    <citation type="submission" date="2019-12" db="EMBL/GenBank/DDBJ databases">
        <title>Spirosoma sp. HMF4905 genome sequencing and assembly.</title>
        <authorList>
            <person name="Kang H."/>
            <person name="Cha I."/>
            <person name="Kim H."/>
            <person name="Joh K."/>
        </authorList>
    </citation>
    <scope>NUCLEOTIDE SEQUENCE [LARGE SCALE GENOMIC DNA]</scope>
    <source>
        <strain evidence="3 4">HMF4905</strain>
    </source>
</reference>
<evidence type="ECO:0000256" key="1">
    <source>
        <dbReference type="SAM" id="MobiDB-lite"/>
    </source>
</evidence>
<keyword evidence="4" id="KW-1185">Reference proteome</keyword>
<gene>
    <name evidence="3" type="ORF">GO755_04690</name>
</gene>
<dbReference type="InterPro" id="IPR042095">
    <property type="entry name" value="SUMF_sf"/>
</dbReference>
<comment type="caution">
    <text evidence="3">The sequence shown here is derived from an EMBL/GenBank/DDBJ whole genome shotgun (WGS) entry which is preliminary data.</text>
</comment>
<dbReference type="InterPro" id="IPR051043">
    <property type="entry name" value="Sulfatase_Mod_Factor_Kinase"/>
</dbReference>
<dbReference type="InterPro" id="IPR016187">
    <property type="entry name" value="CTDL_fold"/>
</dbReference>
<protein>
    <submittedName>
        <fullName evidence="3">SUMF1/EgtB/PvdO family nonheme iron enzyme</fullName>
    </submittedName>
</protein>
<feature type="domain" description="Sulfatase-modifying factor enzyme-like" evidence="2">
    <location>
        <begin position="53"/>
        <end position="346"/>
    </location>
</feature>